<accession>A0A7N0RJ63</accession>
<dbReference type="InterPro" id="IPR027417">
    <property type="entry name" value="P-loop_NTPase"/>
</dbReference>
<dbReference type="PANTHER" id="PTHR36766">
    <property type="entry name" value="PLANT BROAD-SPECTRUM MILDEW RESISTANCE PROTEIN RPW8"/>
    <property type="match status" value="1"/>
</dbReference>
<dbReference type="GO" id="GO:0006952">
    <property type="term" value="P:defense response"/>
    <property type="evidence" value="ECO:0007669"/>
    <property type="project" value="UniProtKB-KW"/>
</dbReference>
<feature type="compositionally biased region" description="Acidic residues" evidence="2">
    <location>
        <begin position="418"/>
        <end position="432"/>
    </location>
</feature>
<protein>
    <recommendedName>
        <fullName evidence="3">NB-ARC domain-containing protein</fullName>
    </recommendedName>
</protein>
<dbReference type="Pfam" id="PF00931">
    <property type="entry name" value="NB-ARC"/>
    <property type="match status" value="1"/>
</dbReference>
<proteinExistence type="predicted"/>
<feature type="region of interest" description="Disordered" evidence="2">
    <location>
        <begin position="390"/>
        <end position="454"/>
    </location>
</feature>
<dbReference type="PRINTS" id="PR00364">
    <property type="entry name" value="DISEASERSIST"/>
</dbReference>
<dbReference type="InterPro" id="IPR002182">
    <property type="entry name" value="NB-ARC"/>
</dbReference>
<dbReference type="OMA" id="DHAIAEC"/>
<evidence type="ECO:0000313" key="5">
    <source>
        <dbReference type="Proteomes" id="UP000594263"/>
    </source>
</evidence>
<keyword evidence="5" id="KW-1185">Reference proteome</keyword>
<dbReference type="EnsemblPlants" id="Kaladp0011s1143.1.v1.1">
    <property type="protein sequence ID" value="Kaladp0011s1143.1.v1.1.CDS.1"/>
    <property type="gene ID" value="Kaladp0011s1143.v1.1"/>
</dbReference>
<evidence type="ECO:0000259" key="3">
    <source>
        <dbReference type="Pfam" id="PF00931"/>
    </source>
</evidence>
<feature type="domain" description="NB-ARC" evidence="3">
    <location>
        <begin position="139"/>
        <end position="335"/>
    </location>
</feature>
<evidence type="ECO:0000313" key="4">
    <source>
        <dbReference type="EnsemblPlants" id="Kaladp0011s1143.1.v1.1.CDS.1"/>
    </source>
</evidence>
<evidence type="ECO:0000256" key="1">
    <source>
        <dbReference type="ARBA" id="ARBA00022821"/>
    </source>
</evidence>
<organism evidence="4 5">
    <name type="scientific">Kalanchoe fedtschenkoi</name>
    <name type="common">Lavender scallops</name>
    <name type="synonym">South American air plant</name>
    <dbReference type="NCBI Taxonomy" id="63787"/>
    <lineage>
        <taxon>Eukaryota</taxon>
        <taxon>Viridiplantae</taxon>
        <taxon>Streptophyta</taxon>
        <taxon>Embryophyta</taxon>
        <taxon>Tracheophyta</taxon>
        <taxon>Spermatophyta</taxon>
        <taxon>Magnoliopsida</taxon>
        <taxon>eudicotyledons</taxon>
        <taxon>Gunneridae</taxon>
        <taxon>Pentapetalae</taxon>
        <taxon>Saxifragales</taxon>
        <taxon>Crassulaceae</taxon>
        <taxon>Kalanchoe</taxon>
    </lineage>
</organism>
<dbReference type="SUPFAM" id="SSF52540">
    <property type="entry name" value="P-loop containing nucleoside triphosphate hydrolases"/>
    <property type="match status" value="1"/>
</dbReference>
<feature type="compositionally biased region" description="Basic and acidic residues" evidence="2">
    <location>
        <begin position="393"/>
        <end position="417"/>
    </location>
</feature>
<name>A0A7N0RJ63_KALFE</name>
<dbReference type="Gene3D" id="3.40.50.300">
    <property type="entry name" value="P-loop containing nucleotide triphosphate hydrolases"/>
    <property type="match status" value="1"/>
</dbReference>
<dbReference type="Gramene" id="Kaladp0011s1143.1.v1.1">
    <property type="protein sequence ID" value="Kaladp0011s1143.1.v1.1.CDS.1"/>
    <property type="gene ID" value="Kaladp0011s1143.v1.1"/>
</dbReference>
<dbReference type="GO" id="GO:0043531">
    <property type="term" value="F:ADP binding"/>
    <property type="evidence" value="ECO:0007669"/>
    <property type="project" value="InterPro"/>
</dbReference>
<dbReference type="Proteomes" id="UP000594263">
    <property type="component" value="Unplaced"/>
</dbReference>
<reference evidence="4" key="1">
    <citation type="submission" date="2021-01" db="UniProtKB">
        <authorList>
            <consortium name="EnsemblPlants"/>
        </authorList>
    </citation>
    <scope>IDENTIFICATION</scope>
</reference>
<keyword evidence="1" id="KW-0611">Plant defense</keyword>
<evidence type="ECO:0000256" key="2">
    <source>
        <dbReference type="SAM" id="MobiDB-lite"/>
    </source>
</evidence>
<sequence>MSLDVLQFLKEDFLHKYEKLQRSFSSIDAPIRKIFVEYYILLKSTDIASLQGADKDLLYVLNRAVDDCLVESAESLHSMAKRSFRRCKQTKTSQSRQELEDNLIKLKSAISRQSGSTVTAPHKPSSIPLLNYDVHGFQDQFDETVKKISPRSQGAAVGIVGIGGSGKTTLASMVFNSREVKEKYQIRIWASMTSTLNRTESSRGSVFMDILSGVQNSGSSLNTMFRKVEYHHGGGLKMADHVLDKYVQHFKETLKRNSNKYLIVLDDVWETQHWFAETEETKPILSREWIKNTGGTVMVTSRLEEMAENIVGKENLYAIKPVSGQACIDIFLARASKNGLETSQLRNLTKDVEKKCFGLPLAACTLADVIAAKRKEEAEADAANAKAAAEADALEKEKTDAAEHKAEEVGAAKAKTEAEEDGLKEEEEEEEAGAAKAKTEVELVAPERVADISR</sequence>
<dbReference type="AlphaFoldDB" id="A0A7N0RJ63"/>